<dbReference type="SUPFAM" id="SSF50630">
    <property type="entry name" value="Acid proteases"/>
    <property type="match status" value="1"/>
</dbReference>
<feature type="region of interest" description="Disordered" evidence="6">
    <location>
        <begin position="1"/>
        <end position="24"/>
    </location>
</feature>
<dbReference type="InterPro" id="IPR000477">
    <property type="entry name" value="RT_dom"/>
</dbReference>
<proteinExistence type="predicted"/>
<feature type="compositionally biased region" description="Polar residues" evidence="6">
    <location>
        <begin position="1"/>
        <end position="20"/>
    </location>
</feature>
<evidence type="ECO:0000259" key="8">
    <source>
        <dbReference type="PROSITE" id="PS50994"/>
    </source>
</evidence>
<dbReference type="EMBL" id="BKCJ010001286">
    <property type="protein sequence ID" value="GEU40313.1"/>
    <property type="molecule type" value="Genomic_DNA"/>
</dbReference>
<evidence type="ECO:0000256" key="1">
    <source>
        <dbReference type="ARBA" id="ARBA00022679"/>
    </source>
</evidence>
<keyword evidence="5" id="KW-0479">Metal-binding</keyword>
<sequence length="904" mass="102762">MSSDNALSAVTYTSISSDSDGPSWGIPLMDVGELLKMDPYEEVSQQGHVPPLSPAYVPDPMELDEHVPVYVLEPEHPKYHEDSIDYLDGLEDNDEDPEEDHTDYPADGGDGDDELSDDDDDDDDTDDEDVEPTEDEDNDKEEARKTVRLEPPMSASMEAHITEHAVAPIPPTSPAYDQAPLGHRAAMIRMRDDIPEEDMPSQRKFVLTASSPGCDVAKSSAAAARPPRGQYDFVDINHACNKTRNKRRHDSIIHSSYDRSSTPKKIYPYFRGRKPKFEWRTHKACHDAAYAMTWGTLKKKLLDKYCLKVEIKKLEIELWNFKVRGNDVATYTQRFQKLALLCTKFLADETEKIDKYIGGLPDNIHGNVMSTRPQTLDDAIELANDLMDQKLHTYAKRQNNNKRKADDSSRNNQQQQPHKKQNVAMGIHCWPCQCAPKCGNCKRYGHTTSNFRVKNNNNNNNTNQKAGACYECGNTKHITKNCPKLKNRRNGNRDGVAQGRAYALGGRDASLDSNVITGMFLLNNCYASILFNTGADRSFLSTTFSALIDITPTTLENHHDVELTDRKIIGVNTIIRGCTLNFMYHSFHIDLMLVPLGSFDVIIGMDWLTKYQGVNICDEKIVRVPFGREIVFLAHITTEEAKDKLKRKQLEDVPIVRYFPEVFPKDLLGIPPARQVEFRIDLVPGAAPVVRAPYRFECLLKIDLRSGYHQLRVREEDIPKTTFRTRYGHYEFQVIPFGLTNALAVFMDLMNRGNWSHGEVNEALHEGSSHRHGVPIFIIFDRDGRFTSLFWKALHKALATRLDISTTYHPQTNGQSERTIQTLKDMLRACVLDFGKNWDRHLLLVEFYYNNSYHTSIEAAPFEALYGRKCRSPMCWAEVGDAQLTGPTIIHETTKKIVQIKSRI</sequence>
<dbReference type="PANTHER" id="PTHR37984:SF5">
    <property type="entry name" value="PROTEIN NYNRIN-LIKE"/>
    <property type="match status" value="1"/>
</dbReference>
<dbReference type="InterPro" id="IPR043502">
    <property type="entry name" value="DNA/RNA_pol_sf"/>
</dbReference>
<dbReference type="SUPFAM" id="SSF53098">
    <property type="entry name" value="Ribonuclease H-like"/>
    <property type="match status" value="1"/>
</dbReference>
<evidence type="ECO:0000256" key="3">
    <source>
        <dbReference type="ARBA" id="ARBA00022722"/>
    </source>
</evidence>
<dbReference type="InterPro" id="IPR001584">
    <property type="entry name" value="Integrase_cat-core"/>
</dbReference>
<keyword evidence="4" id="KW-0378">Hydrolase</keyword>
<dbReference type="InterPro" id="IPR021109">
    <property type="entry name" value="Peptidase_aspartic_dom_sf"/>
</dbReference>
<feature type="region of interest" description="Disordered" evidence="6">
    <location>
        <begin position="398"/>
        <end position="420"/>
    </location>
</feature>
<evidence type="ECO:0000313" key="9">
    <source>
        <dbReference type="EMBL" id="GEU40313.1"/>
    </source>
</evidence>
<dbReference type="Pfam" id="PF03732">
    <property type="entry name" value="Retrotrans_gag"/>
    <property type="match status" value="1"/>
</dbReference>
<keyword evidence="5" id="KW-0862">Zinc</keyword>
<dbReference type="GO" id="GO:0003676">
    <property type="term" value="F:nucleic acid binding"/>
    <property type="evidence" value="ECO:0007669"/>
    <property type="project" value="InterPro"/>
</dbReference>
<dbReference type="GO" id="GO:0015074">
    <property type="term" value="P:DNA integration"/>
    <property type="evidence" value="ECO:0007669"/>
    <property type="project" value="InterPro"/>
</dbReference>
<keyword evidence="5" id="KW-0863">Zinc-finger</keyword>
<keyword evidence="1" id="KW-0808">Transferase</keyword>
<feature type="domain" description="Integrase catalytic" evidence="8">
    <location>
        <begin position="715"/>
        <end position="869"/>
    </location>
</feature>
<evidence type="ECO:0000259" key="7">
    <source>
        <dbReference type="PROSITE" id="PS50158"/>
    </source>
</evidence>
<dbReference type="PROSITE" id="PS50158">
    <property type="entry name" value="ZF_CCHC"/>
    <property type="match status" value="1"/>
</dbReference>
<dbReference type="AlphaFoldDB" id="A0A6L2JTH7"/>
<dbReference type="InterPro" id="IPR036875">
    <property type="entry name" value="Znf_CCHC_sf"/>
</dbReference>
<accession>A0A6L2JTH7</accession>
<evidence type="ECO:0000256" key="5">
    <source>
        <dbReference type="PROSITE-ProRule" id="PRU00047"/>
    </source>
</evidence>
<name>A0A6L2JTH7_TANCI</name>
<dbReference type="Gene3D" id="2.40.70.10">
    <property type="entry name" value="Acid Proteases"/>
    <property type="match status" value="1"/>
</dbReference>
<dbReference type="InterPro" id="IPR001878">
    <property type="entry name" value="Znf_CCHC"/>
</dbReference>
<dbReference type="GO" id="GO:0004519">
    <property type="term" value="F:endonuclease activity"/>
    <property type="evidence" value="ECO:0007669"/>
    <property type="project" value="UniProtKB-KW"/>
</dbReference>
<evidence type="ECO:0008006" key="10">
    <source>
        <dbReference type="Google" id="ProtNLM"/>
    </source>
</evidence>
<keyword evidence="3" id="KW-0540">Nuclease</keyword>
<organism evidence="9">
    <name type="scientific">Tanacetum cinerariifolium</name>
    <name type="common">Dalmatian daisy</name>
    <name type="synonym">Chrysanthemum cinerariifolium</name>
    <dbReference type="NCBI Taxonomy" id="118510"/>
    <lineage>
        <taxon>Eukaryota</taxon>
        <taxon>Viridiplantae</taxon>
        <taxon>Streptophyta</taxon>
        <taxon>Embryophyta</taxon>
        <taxon>Tracheophyta</taxon>
        <taxon>Spermatophyta</taxon>
        <taxon>Magnoliopsida</taxon>
        <taxon>eudicotyledons</taxon>
        <taxon>Gunneridae</taxon>
        <taxon>Pentapetalae</taxon>
        <taxon>asterids</taxon>
        <taxon>campanulids</taxon>
        <taxon>Asterales</taxon>
        <taxon>Asteraceae</taxon>
        <taxon>Asteroideae</taxon>
        <taxon>Anthemideae</taxon>
        <taxon>Anthemidinae</taxon>
        <taxon>Tanacetum</taxon>
    </lineage>
</organism>
<dbReference type="InterPro" id="IPR036397">
    <property type="entry name" value="RNaseH_sf"/>
</dbReference>
<dbReference type="Gene3D" id="3.10.10.10">
    <property type="entry name" value="HIV Type 1 Reverse Transcriptase, subunit A, domain 1"/>
    <property type="match status" value="1"/>
</dbReference>
<dbReference type="InterPro" id="IPR012337">
    <property type="entry name" value="RNaseH-like_sf"/>
</dbReference>
<gene>
    <name evidence="9" type="ORF">Tci_012291</name>
</gene>
<keyword evidence="2" id="KW-0548">Nucleotidyltransferase</keyword>
<dbReference type="InterPro" id="IPR005162">
    <property type="entry name" value="Retrotrans_gag_dom"/>
</dbReference>
<dbReference type="SUPFAM" id="SSF57756">
    <property type="entry name" value="Retrovirus zinc finger-like domains"/>
    <property type="match status" value="1"/>
</dbReference>
<evidence type="ECO:0000256" key="6">
    <source>
        <dbReference type="SAM" id="MobiDB-lite"/>
    </source>
</evidence>
<comment type="caution">
    <text evidence="9">The sequence shown here is derived from an EMBL/GenBank/DDBJ whole genome shotgun (WGS) entry which is preliminary data.</text>
</comment>
<dbReference type="Gene3D" id="4.10.60.10">
    <property type="entry name" value="Zinc finger, CCHC-type"/>
    <property type="match status" value="1"/>
</dbReference>
<evidence type="ECO:0000256" key="4">
    <source>
        <dbReference type="ARBA" id="ARBA00022759"/>
    </source>
</evidence>
<dbReference type="Pfam" id="PF08284">
    <property type="entry name" value="RVP_2"/>
    <property type="match status" value="1"/>
</dbReference>
<evidence type="ECO:0000256" key="2">
    <source>
        <dbReference type="ARBA" id="ARBA00022695"/>
    </source>
</evidence>
<keyword evidence="4" id="KW-0255">Endonuclease</keyword>
<protein>
    <recommendedName>
        <fullName evidence="10">Reverse transcriptase domain-containing protein</fullName>
    </recommendedName>
</protein>
<dbReference type="GO" id="GO:0016779">
    <property type="term" value="F:nucleotidyltransferase activity"/>
    <property type="evidence" value="ECO:0007669"/>
    <property type="project" value="UniProtKB-KW"/>
</dbReference>
<feature type="domain" description="CCHC-type" evidence="7">
    <location>
        <begin position="469"/>
        <end position="484"/>
    </location>
</feature>
<dbReference type="PANTHER" id="PTHR37984">
    <property type="entry name" value="PROTEIN CBG26694"/>
    <property type="match status" value="1"/>
</dbReference>
<feature type="compositionally biased region" description="Acidic residues" evidence="6">
    <location>
        <begin position="87"/>
        <end position="101"/>
    </location>
</feature>
<dbReference type="InterPro" id="IPR050951">
    <property type="entry name" value="Retrovirus_Pol_polyprotein"/>
</dbReference>
<dbReference type="GO" id="GO:0008270">
    <property type="term" value="F:zinc ion binding"/>
    <property type="evidence" value="ECO:0007669"/>
    <property type="project" value="UniProtKB-KW"/>
</dbReference>
<dbReference type="Pfam" id="PF00078">
    <property type="entry name" value="RVT_1"/>
    <property type="match status" value="1"/>
</dbReference>
<feature type="region of interest" description="Disordered" evidence="6">
    <location>
        <begin position="87"/>
        <end position="154"/>
    </location>
</feature>
<reference evidence="9" key="1">
    <citation type="journal article" date="2019" name="Sci. Rep.">
        <title>Draft genome of Tanacetum cinerariifolium, the natural source of mosquito coil.</title>
        <authorList>
            <person name="Yamashiro T."/>
            <person name="Shiraishi A."/>
            <person name="Satake H."/>
            <person name="Nakayama K."/>
        </authorList>
    </citation>
    <scope>NUCLEOTIDE SEQUENCE</scope>
</reference>
<feature type="compositionally biased region" description="Acidic residues" evidence="6">
    <location>
        <begin position="109"/>
        <end position="140"/>
    </location>
</feature>
<dbReference type="SUPFAM" id="SSF56672">
    <property type="entry name" value="DNA/RNA polymerases"/>
    <property type="match status" value="1"/>
</dbReference>
<dbReference type="Gene3D" id="3.30.420.10">
    <property type="entry name" value="Ribonuclease H-like superfamily/Ribonuclease H"/>
    <property type="match status" value="1"/>
</dbReference>
<dbReference type="PROSITE" id="PS50994">
    <property type="entry name" value="INTEGRASE"/>
    <property type="match status" value="1"/>
</dbReference>
<dbReference type="CDD" id="cd00303">
    <property type="entry name" value="retropepsin_like"/>
    <property type="match status" value="1"/>
</dbReference>